<comment type="caution">
    <text evidence="2">The sequence shown here is derived from an EMBL/GenBank/DDBJ whole genome shotgun (WGS) entry which is preliminary data.</text>
</comment>
<reference evidence="2 3" key="1">
    <citation type="journal article" date="2016" name="Nat. Commun.">
        <title>Thousands of microbial genomes shed light on interconnected biogeochemical processes in an aquifer system.</title>
        <authorList>
            <person name="Anantharaman K."/>
            <person name="Brown C.T."/>
            <person name="Hug L.A."/>
            <person name="Sharon I."/>
            <person name="Castelle C.J."/>
            <person name="Probst A.J."/>
            <person name="Thomas B.C."/>
            <person name="Singh A."/>
            <person name="Wilkins M.J."/>
            <person name="Karaoz U."/>
            <person name="Brodie E.L."/>
            <person name="Williams K.H."/>
            <person name="Hubbard S.S."/>
            <person name="Banfield J.F."/>
        </authorList>
    </citation>
    <scope>NUCLEOTIDE SEQUENCE [LARGE SCALE GENOMIC DNA]</scope>
</reference>
<evidence type="ECO:0000256" key="1">
    <source>
        <dbReference type="SAM" id="Phobius"/>
    </source>
</evidence>
<organism evidence="2 3">
    <name type="scientific">Candidatus Harrisonbacteria bacterium RIFCSPLOWO2_01_FULL_44_18</name>
    <dbReference type="NCBI Taxonomy" id="1798407"/>
    <lineage>
        <taxon>Bacteria</taxon>
        <taxon>Candidatus Harrisoniibacteriota</taxon>
    </lineage>
</organism>
<evidence type="ECO:0000313" key="3">
    <source>
        <dbReference type="Proteomes" id="UP000177942"/>
    </source>
</evidence>
<keyword evidence="1" id="KW-0812">Transmembrane</keyword>
<dbReference type="AlphaFoldDB" id="A0A1G1ZKS1"/>
<dbReference type="STRING" id="1798407.A3A16_00380"/>
<accession>A0A1G1ZKS1</accession>
<evidence type="ECO:0000313" key="2">
    <source>
        <dbReference type="EMBL" id="OGY65144.1"/>
    </source>
</evidence>
<dbReference type="InterPro" id="IPR025101">
    <property type="entry name" value="DUF4012"/>
</dbReference>
<gene>
    <name evidence="2" type="ORF">A3A16_00380</name>
</gene>
<protein>
    <recommendedName>
        <fullName evidence="4">DUF4012 domain-containing protein</fullName>
    </recommendedName>
</protein>
<evidence type="ECO:0008006" key="4">
    <source>
        <dbReference type="Google" id="ProtNLM"/>
    </source>
</evidence>
<keyword evidence="1" id="KW-1133">Transmembrane helix</keyword>
<dbReference type="Proteomes" id="UP000177942">
    <property type="component" value="Unassembled WGS sequence"/>
</dbReference>
<name>A0A1G1ZKS1_9BACT</name>
<proteinExistence type="predicted"/>
<feature type="transmembrane region" description="Helical" evidence="1">
    <location>
        <begin position="51"/>
        <end position="74"/>
    </location>
</feature>
<sequence>MKLSKNNEPLIVDIKAPSNKGNFLKLQKKEVPDDNPAPRILLKITKGKSKIILQSSLAAFVIISAFYAISIFSFKKEAAGSIADIYGNFKKSAALLMNFEPAKAKSGFESVQKEIQKIKSGTPPGLILLASLFSKTMPTAFNNLNNLTGAAIDLSGGLEYLKNNGFGLIVNRQGGIFIDRLENVKNNLNRVSKLTAELKNQTSKFGYAAGEDYLATSVNLYKSRQFLESLIGWLKLPGNQHLLILFQNPSEMRPSGGFIGSYAHLTINQGSLTDINVNDIYDPDGQLDLKIIPPRPLQLITANWGARDANWFFDFPISARKVIEFLEASKIYDERLTKFAGAIAINVELIEDLLNVVGSIQLDEYNLIIDGKNFLSEVQKEVEAGKDKEAGEPKRILKVLTPILFEKIGGLNDEQKQNLLAIFKNHLQNKNIMLYFKDLALESYLQGLKVGGETVKLPNNFYGDYLAVVSANIGGAKSDAFVTQKIKLASKINIEGEINNELTIERAHQGQNQKDWWYRKTNKNFIQILTPRDSRLISAAGGADKTIKPPIDYAKNNYQIDPDLQALEESAKIKEDLNVQLMNQRDKTVFATWLDVPAGANKKLKLEYENPNRMPLGVDAPLNYQFIFEKQSGVQGGLEFSIEAPPGYKWKQGDKQTFTYSVDDPPARLVINLDLIQIE</sequence>
<keyword evidence="1" id="KW-0472">Membrane</keyword>
<dbReference type="Pfam" id="PF13196">
    <property type="entry name" value="DUF4012"/>
    <property type="match status" value="1"/>
</dbReference>
<dbReference type="EMBL" id="MHJJ01000014">
    <property type="protein sequence ID" value="OGY65144.1"/>
    <property type="molecule type" value="Genomic_DNA"/>
</dbReference>